<comment type="caution">
    <text evidence="4">The sequence shown here is derived from an EMBL/GenBank/DDBJ whole genome shotgun (WGS) entry which is preliminary data.</text>
</comment>
<keyword evidence="2 4" id="KW-0560">Oxidoreductase</keyword>
<sequence>MVTTSDSMASNPAAIDVEPTIFRRVLGHFLTGVVVVSTMDGEQPVGLAIGSFFSISLAPPLVGFCAANSSETWPIIKRAGRFCINVLAADQEAVCRQFARSGAEKFDGVGWSTSEGGCPRLDDVIAWIDCDIETIHAGGDHEICVGRVRALGDGRLSSPLPFFRGGHRIG</sequence>
<organism evidence="4 5">
    <name type="scientific">Nocardia jiangxiensis</name>
    <dbReference type="NCBI Taxonomy" id="282685"/>
    <lineage>
        <taxon>Bacteria</taxon>
        <taxon>Bacillati</taxon>
        <taxon>Actinomycetota</taxon>
        <taxon>Actinomycetes</taxon>
        <taxon>Mycobacteriales</taxon>
        <taxon>Nocardiaceae</taxon>
        <taxon>Nocardia</taxon>
    </lineage>
</organism>
<name>A0ABW6RSM3_9NOCA</name>
<accession>A0ABW6RSM3</accession>
<dbReference type="Pfam" id="PF01613">
    <property type="entry name" value="Flavin_Reduct"/>
    <property type="match status" value="1"/>
</dbReference>
<dbReference type="RefSeq" id="WP_306305404.1">
    <property type="nucleotide sequence ID" value="NZ_JBIAQY010000001.1"/>
</dbReference>
<protein>
    <submittedName>
        <fullName evidence="4">Flavin reductase family protein</fullName>
        <ecNumber evidence="4">1.-.-.-</ecNumber>
    </submittedName>
</protein>
<dbReference type="InterPro" id="IPR012349">
    <property type="entry name" value="Split_barrel_FMN-bd"/>
</dbReference>
<dbReference type="Gene3D" id="2.30.110.10">
    <property type="entry name" value="Electron Transport, Fmn-binding Protein, Chain A"/>
    <property type="match status" value="1"/>
</dbReference>
<keyword evidence="5" id="KW-1185">Reference proteome</keyword>
<dbReference type="InterPro" id="IPR050268">
    <property type="entry name" value="NADH-dep_flavin_reductase"/>
</dbReference>
<dbReference type="PANTHER" id="PTHR30466:SF11">
    <property type="entry name" value="FLAVIN-DEPENDENT MONOOXYGENASE, REDUCTASE SUBUNIT HSAB"/>
    <property type="match status" value="1"/>
</dbReference>
<evidence type="ECO:0000259" key="3">
    <source>
        <dbReference type="SMART" id="SM00903"/>
    </source>
</evidence>
<feature type="domain" description="Flavin reductase like" evidence="3">
    <location>
        <begin position="26"/>
        <end position="169"/>
    </location>
</feature>
<dbReference type="EMBL" id="JBIAQY010000001">
    <property type="protein sequence ID" value="MFF3566549.1"/>
    <property type="molecule type" value="Genomic_DNA"/>
</dbReference>
<evidence type="ECO:0000256" key="2">
    <source>
        <dbReference type="ARBA" id="ARBA00023002"/>
    </source>
</evidence>
<proteinExistence type="inferred from homology"/>
<dbReference type="SMART" id="SM00903">
    <property type="entry name" value="Flavin_Reduct"/>
    <property type="match status" value="1"/>
</dbReference>
<dbReference type="GO" id="GO:0016491">
    <property type="term" value="F:oxidoreductase activity"/>
    <property type="evidence" value="ECO:0007669"/>
    <property type="project" value="UniProtKB-KW"/>
</dbReference>
<gene>
    <name evidence="4" type="ORF">ACFYXQ_02080</name>
</gene>
<evidence type="ECO:0000256" key="1">
    <source>
        <dbReference type="ARBA" id="ARBA00008898"/>
    </source>
</evidence>
<dbReference type="EC" id="1.-.-.-" evidence="4"/>
<reference evidence="4 5" key="1">
    <citation type="submission" date="2024-10" db="EMBL/GenBank/DDBJ databases">
        <title>The Natural Products Discovery Center: Release of the First 8490 Sequenced Strains for Exploring Actinobacteria Biosynthetic Diversity.</title>
        <authorList>
            <person name="Kalkreuter E."/>
            <person name="Kautsar S.A."/>
            <person name="Yang D."/>
            <person name="Bader C.D."/>
            <person name="Teijaro C.N."/>
            <person name="Fluegel L."/>
            <person name="Davis C.M."/>
            <person name="Simpson J.R."/>
            <person name="Lauterbach L."/>
            <person name="Steele A.D."/>
            <person name="Gui C."/>
            <person name="Meng S."/>
            <person name="Li G."/>
            <person name="Viehrig K."/>
            <person name="Ye F."/>
            <person name="Su P."/>
            <person name="Kiefer A.F."/>
            <person name="Nichols A."/>
            <person name="Cepeda A.J."/>
            <person name="Yan W."/>
            <person name="Fan B."/>
            <person name="Jiang Y."/>
            <person name="Adhikari A."/>
            <person name="Zheng C.-J."/>
            <person name="Schuster L."/>
            <person name="Cowan T.M."/>
            <person name="Smanski M.J."/>
            <person name="Chevrette M.G."/>
            <person name="De Carvalho L.P.S."/>
            <person name="Shen B."/>
        </authorList>
    </citation>
    <scope>NUCLEOTIDE SEQUENCE [LARGE SCALE GENOMIC DNA]</scope>
    <source>
        <strain evidence="4 5">NPDC002593</strain>
    </source>
</reference>
<comment type="similarity">
    <text evidence="1">Belongs to the non-flavoprotein flavin reductase family.</text>
</comment>
<dbReference type="SUPFAM" id="SSF50475">
    <property type="entry name" value="FMN-binding split barrel"/>
    <property type="match status" value="1"/>
</dbReference>
<dbReference type="Proteomes" id="UP001601992">
    <property type="component" value="Unassembled WGS sequence"/>
</dbReference>
<dbReference type="PANTHER" id="PTHR30466">
    <property type="entry name" value="FLAVIN REDUCTASE"/>
    <property type="match status" value="1"/>
</dbReference>
<dbReference type="InterPro" id="IPR002563">
    <property type="entry name" value="Flavin_Rdtase-like_dom"/>
</dbReference>
<evidence type="ECO:0000313" key="5">
    <source>
        <dbReference type="Proteomes" id="UP001601992"/>
    </source>
</evidence>
<evidence type="ECO:0000313" key="4">
    <source>
        <dbReference type="EMBL" id="MFF3566549.1"/>
    </source>
</evidence>